<keyword evidence="1" id="KW-0614">Plasmid</keyword>
<protein>
    <submittedName>
        <fullName evidence="1">Uncharacterized protein</fullName>
    </submittedName>
</protein>
<reference evidence="1 2" key="1">
    <citation type="submission" date="2019-02" db="EMBL/GenBank/DDBJ databases">
        <title>Deep-cultivation of Planctomycetes and their phenomic and genomic characterization uncovers novel biology.</title>
        <authorList>
            <person name="Wiegand S."/>
            <person name="Jogler M."/>
            <person name="Boedeker C."/>
            <person name="Pinto D."/>
            <person name="Vollmers J."/>
            <person name="Rivas-Marin E."/>
            <person name="Kohn T."/>
            <person name="Peeters S.H."/>
            <person name="Heuer A."/>
            <person name="Rast P."/>
            <person name="Oberbeckmann S."/>
            <person name="Bunk B."/>
            <person name="Jeske O."/>
            <person name="Meyerdierks A."/>
            <person name="Storesund J.E."/>
            <person name="Kallscheuer N."/>
            <person name="Luecker S."/>
            <person name="Lage O.M."/>
            <person name="Pohl T."/>
            <person name="Merkel B.J."/>
            <person name="Hornburger P."/>
            <person name="Mueller R.-W."/>
            <person name="Bruemmer F."/>
            <person name="Labrenz M."/>
            <person name="Spormann A.M."/>
            <person name="Op den Camp H."/>
            <person name="Overmann J."/>
            <person name="Amann R."/>
            <person name="Jetten M.S.M."/>
            <person name="Mascher T."/>
            <person name="Medema M.H."/>
            <person name="Devos D.P."/>
            <person name="Kaster A.-K."/>
            <person name="Ovreas L."/>
            <person name="Rohde M."/>
            <person name="Galperin M.Y."/>
            <person name="Jogler C."/>
        </authorList>
    </citation>
    <scope>NUCLEOTIDE SEQUENCE [LARGE SCALE GENOMIC DNA]</scope>
    <source>
        <strain evidence="1 2">ElP</strain>
        <plasmid evidence="2">pelp_1</plasmid>
    </source>
</reference>
<dbReference type="EMBL" id="CP036427">
    <property type="protein sequence ID" value="QDV39207.1"/>
    <property type="molecule type" value="Genomic_DNA"/>
</dbReference>
<name>A0A518HED7_9BACT</name>
<keyword evidence="2" id="KW-1185">Reference proteome</keyword>
<evidence type="ECO:0000313" key="2">
    <source>
        <dbReference type="Proteomes" id="UP000317835"/>
    </source>
</evidence>
<sequence>MKIDGPLACRIREQDFRDDIDADEVESTVIDVLGRCFRCFDLRKGREGASAEARFLTYFRSCLRRRFEDRLRDQESR</sequence>
<dbReference type="AlphaFoldDB" id="A0A518HED7"/>
<organism evidence="1 2">
    <name type="scientific">Tautonia plasticadhaerens</name>
    <dbReference type="NCBI Taxonomy" id="2527974"/>
    <lineage>
        <taxon>Bacteria</taxon>
        <taxon>Pseudomonadati</taxon>
        <taxon>Planctomycetota</taxon>
        <taxon>Planctomycetia</taxon>
        <taxon>Isosphaerales</taxon>
        <taxon>Isosphaeraceae</taxon>
        <taxon>Tautonia</taxon>
    </lineage>
</organism>
<geneLocation type="plasmid" evidence="2">
    <name>pelp_1</name>
</geneLocation>
<dbReference type="Proteomes" id="UP000317835">
    <property type="component" value="Plasmid pElP_1"/>
</dbReference>
<accession>A0A518HED7</accession>
<dbReference type="RefSeq" id="WP_145279420.1">
    <property type="nucleotide sequence ID" value="NZ_CP036427.1"/>
</dbReference>
<proteinExistence type="predicted"/>
<dbReference type="KEGG" id="tpla:ElP_71710"/>
<gene>
    <name evidence="1" type="ORF">ElP_71710</name>
</gene>
<evidence type="ECO:0000313" key="1">
    <source>
        <dbReference type="EMBL" id="QDV39207.1"/>
    </source>
</evidence>